<evidence type="ECO:0000256" key="6">
    <source>
        <dbReference type="SAM" id="Phobius"/>
    </source>
</evidence>
<keyword evidence="9" id="KW-1185">Reference proteome</keyword>
<dbReference type="EMBL" id="FPCK01000002">
    <property type="protein sequence ID" value="SFV34956.1"/>
    <property type="molecule type" value="Genomic_DNA"/>
</dbReference>
<dbReference type="PANTHER" id="PTHR36115">
    <property type="entry name" value="PROLINE-RICH ANTIGEN HOMOLOG-RELATED"/>
    <property type="match status" value="1"/>
</dbReference>
<evidence type="ECO:0000256" key="4">
    <source>
        <dbReference type="ARBA" id="ARBA00022989"/>
    </source>
</evidence>
<keyword evidence="4 6" id="KW-1133">Transmembrane helix</keyword>
<dbReference type="GO" id="GO:0005886">
    <property type="term" value="C:plasma membrane"/>
    <property type="evidence" value="ECO:0007669"/>
    <property type="project" value="UniProtKB-SubCell"/>
</dbReference>
<keyword evidence="2" id="KW-1003">Cell membrane</keyword>
<feature type="transmembrane region" description="Helical" evidence="6">
    <location>
        <begin position="131"/>
        <end position="157"/>
    </location>
</feature>
<proteinExistence type="predicted"/>
<keyword evidence="3 6" id="KW-0812">Transmembrane</keyword>
<dbReference type="Pfam" id="PF06271">
    <property type="entry name" value="RDD"/>
    <property type="match status" value="1"/>
</dbReference>
<comment type="subcellular location">
    <subcellularLocation>
        <location evidence="1">Cell membrane</location>
        <topology evidence="1">Multi-pass membrane protein</topology>
    </subcellularLocation>
</comment>
<evidence type="ECO:0000313" key="9">
    <source>
        <dbReference type="Proteomes" id="UP000199074"/>
    </source>
</evidence>
<keyword evidence="5 6" id="KW-0472">Membrane</keyword>
<dbReference type="OrthoDB" id="7270324at2"/>
<dbReference type="STRING" id="429728.SAMN05216456_2035"/>
<evidence type="ECO:0000256" key="5">
    <source>
        <dbReference type="ARBA" id="ARBA00023136"/>
    </source>
</evidence>
<accession>A0A1I7NK64</accession>
<gene>
    <name evidence="8" type="ORF">SAMN05216456_2035</name>
</gene>
<feature type="transmembrane region" description="Helical" evidence="6">
    <location>
        <begin position="82"/>
        <end position="101"/>
    </location>
</feature>
<dbReference type="AlphaFoldDB" id="A0A1I7NK64"/>
<protein>
    <submittedName>
        <fullName evidence="8">Uncharacterized membrane protein YckC, RDD family</fullName>
    </submittedName>
</protein>
<evidence type="ECO:0000256" key="2">
    <source>
        <dbReference type="ARBA" id="ARBA00022475"/>
    </source>
</evidence>
<dbReference type="Proteomes" id="UP000199074">
    <property type="component" value="Unassembled WGS sequence"/>
</dbReference>
<reference evidence="8 9" key="1">
    <citation type="submission" date="2016-10" db="EMBL/GenBank/DDBJ databases">
        <authorList>
            <person name="de Groot N.N."/>
        </authorList>
    </citation>
    <scope>NUCLEOTIDE SEQUENCE [LARGE SCALE GENOMIC DNA]</scope>
    <source>
        <strain evidence="8 9">IPL20</strain>
    </source>
</reference>
<dbReference type="InterPro" id="IPR051791">
    <property type="entry name" value="Pra-immunoreactive"/>
</dbReference>
<sequence length="192" mass="21303">MRPAEMVRAPLAVGPDHNNLCAMTQNYANRPYLPDPATAPELFEGVLTRRVIAYLIDLAIMGCLVLAAFLVGGILGFLTFGLAWAALVFVVPGVVVAYYAITLGSSRRATVGMQMTDIVLTPTRGQPLDGWMAILHALLFWVTFWISWPISLAFALFTPRRQMIHDLIVGTLMVRHSPMIRHWQHARSAPSY</sequence>
<dbReference type="InterPro" id="IPR010432">
    <property type="entry name" value="RDD"/>
</dbReference>
<organism evidence="8 9">
    <name type="scientific">Devosia crocina</name>
    <dbReference type="NCBI Taxonomy" id="429728"/>
    <lineage>
        <taxon>Bacteria</taxon>
        <taxon>Pseudomonadati</taxon>
        <taxon>Pseudomonadota</taxon>
        <taxon>Alphaproteobacteria</taxon>
        <taxon>Hyphomicrobiales</taxon>
        <taxon>Devosiaceae</taxon>
        <taxon>Devosia</taxon>
    </lineage>
</organism>
<evidence type="ECO:0000256" key="3">
    <source>
        <dbReference type="ARBA" id="ARBA00022692"/>
    </source>
</evidence>
<feature type="transmembrane region" description="Helical" evidence="6">
    <location>
        <begin position="51"/>
        <end position="75"/>
    </location>
</feature>
<evidence type="ECO:0000259" key="7">
    <source>
        <dbReference type="Pfam" id="PF06271"/>
    </source>
</evidence>
<feature type="domain" description="RDD" evidence="7">
    <location>
        <begin position="47"/>
        <end position="169"/>
    </location>
</feature>
<dbReference type="PANTHER" id="PTHR36115:SF6">
    <property type="entry name" value="PROLINE-RICH ANTIGEN HOMOLOG"/>
    <property type="match status" value="1"/>
</dbReference>
<name>A0A1I7NK64_9HYPH</name>
<evidence type="ECO:0000256" key="1">
    <source>
        <dbReference type="ARBA" id="ARBA00004651"/>
    </source>
</evidence>
<evidence type="ECO:0000313" key="8">
    <source>
        <dbReference type="EMBL" id="SFV34956.1"/>
    </source>
</evidence>